<dbReference type="Proteomes" id="UP000805614">
    <property type="component" value="Unassembled WGS sequence"/>
</dbReference>
<dbReference type="Gene3D" id="3.30.470.30">
    <property type="entry name" value="DNA ligase/mRNA capping enzyme"/>
    <property type="match status" value="1"/>
</dbReference>
<name>A0ABR7LPU3_9ACTN</name>
<comment type="caution">
    <text evidence="2">The sequence shown here is derived from an EMBL/GenBank/DDBJ whole genome shotgun (WGS) entry which is preliminary data.</text>
</comment>
<feature type="domain" description="RNA ligase" evidence="1">
    <location>
        <begin position="158"/>
        <end position="357"/>
    </location>
</feature>
<proteinExistence type="predicted"/>
<dbReference type="RefSeq" id="WP_187243885.1">
    <property type="nucleotide sequence ID" value="NZ_BAAAOK010000027.1"/>
</dbReference>
<dbReference type="SUPFAM" id="SSF56091">
    <property type="entry name" value="DNA ligase/mRNA capping enzyme, catalytic domain"/>
    <property type="match status" value="1"/>
</dbReference>
<protein>
    <submittedName>
        <fullName evidence="2">RNA ligase (ATP)</fullName>
        <ecNumber evidence="2">6.5.1.3</ecNumber>
    </submittedName>
</protein>
<dbReference type="GO" id="GO:0003972">
    <property type="term" value="F:RNA ligase (ATP) activity"/>
    <property type="evidence" value="ECO:0007669"/>
    <property type="project" value="UniProtKB-EC"/>
</dbReference>
<organism evidence="2 3">
    <name type="scientific">Actinomadura alba</name>
    <dbReference type="NCBI Taxonomy" id="406431"/>
    <lineage>
        <taxon>Bacteria</taxon>
        <taxon>Bacillati</taxon>
        <taxon>Actinomycetota</taxon>
        <taxon>Actinomycetes</taxon>
        <taxon>Streptosporangiales</taxon>
        <taxon>Thermomonosporaceae</taxon>
        <taxon>Actinomadura</taxon>
    </lineage>
</organism>
<accession>A0ABR7LPU3</accession>
<dbReference type="EC" id="6.5.1.3" evidence="2"/>
<reference evidence="2 3" key="1">
    <citation type="submission" date="2020-06" db="EMBL/GenBank/DDBJ databases">
        <title>Actinomadura xiongansis sp. nov., isolated from soil of Baiyangdian.</title>
        <authorList>
            <person name="Zhang X."/>
        </authorList>
    </citation>
    <scope>NUCLEOTIDE SEQUENCE [LARGE SCALE GENOMIC DNA]</scope>
    <source>
        <strain evidence="2 3">HBUM206468</strain>
    </source>
</reference>
<dbReference type="Gene3D" id="2.40.50.140">
    <property type="entry name" value="Nucleic acid-binding proteins"/>
    <property type="match status" value="1"/>
</dbReference>
<dbReference type="Pfam" id="PF09414">
    <property type="entry name" value="RNA_ligase"/>
    <property type="match status" value="1"/>
</dbReference>
<dbReference type="NCBIfam" id="TIGR02306">
    <property type="entry name" value="RNA_lig_DRB0094"/>
    <property type="match status" value="1"/>
</dbReference>
<dbReference type="EMBL" id="JABVEC010000010">
    <property type="protein sequence ID" value="MBC6466867.1"/>
    <property type="molecule type" value="Genomic_DNA"/>
</dbReference>
<dbReference type="Pfam" id="PF21189">
    <property type="entry name" value="PHA02142"/>
    <property type="match status" value="1"/>
</dbReference>
<evidence type="ECO:0000259" key="1">
    <source>
        <dbReference type="Pfam" id="PF09414"/>
    </source>
</evidence>
<keyword evidence="2" id="KW-0436">Ligase</keyword>
<gene>
    <name evidence="2" type="ORF">HKK74_15345</name>
</gene>
<sequence length="371" mass="39833">MSTLRVAAEQLTIHPHENADALELAQVGLYRAVVAKGRYRTGDWALYIPEGSLLPAELIEELGLTGRLAGSQKNRVKAVRLRGELSQGIICNPQAVDDIDLAAANADDRDFAAELGVTKWVPPIPVHMAGEMLPAPDLIPWIEIEDVKRYPTIFEPGEPVVATEKVHGTACLFTLALDERGVATGADGSVTGDYFVSSKGFGPKRLAIAHDAKNLYWRAIEGHGVLKAAARIAELFDTERVGVFGEVFGKGVQDLAYGTTAGGERPGYAVFDVAVQMPGVVRWLDPAELADVLEKVGLPAVPRLYEGPYDEAALIELATGRETVSGASEHLREGLVVRSATSRYSTVTGGRAIAKFVSPAYLTRKGGTEYE</sequence>
<dbReference type="InterPro" id="IPR012646">
    <property type="entry name" value="RNA_ligase_DRB0094"/>
</dbReference>
<dbReference type="InterPro" id="IPR021122">
    <property type="entry name" value="RNA_ligase_dom_REL/Rnl2"/>
</dbReference>
<evidence type="ECO:0000313" key="3">
    <source>
        <dbReference type="Proteomes" id="UP000805614"/>
    </source>
</evidence>
<evidence type="ECO:0000313" key="2">
    <source>
        <dbReference type="EMBL" id="MBC6466867.1"/>
    </source>
</evidence>
<dbReference type="InterPro" id="IPR012340">
    <property type="entry name" value="NA-bd_OB-fold"/>
</dbReference>
<keyword evidence="3" id="KW-1185">Reference proteome</keyword>